<evidence type="ECO:0000256" key="2">
    <source>
        <dbReference type="ARBA" id="ARBA00022617"/>
    </source>
</evidence>
<dbReference type="GO" id="GO:0016705">
    <property type="term" value="F:oxidoreductase activity, acting on paired donors, with incorporation or reduction of molecular oxygen"/>
    <property type="evidence" value="ECO:0007669"/>
    <property type="project" value="InterPro"/>
</dbReference>
<dbReference type="Gene3D" id="1.10.630.10">
    <property type="entry name" value="Cytochrome P450"/>
    <property type="match status" value="1"/>
</dbReference>
<comment type="caution">
    <text evidence="7">The sequence shown here is derived from an EMBL/GenBank/DDBJ whole genome shotgun (WGS) entry which is preliminary data.</text>
</comment>
<dbReference type="EMBL" id="JAAXOP010000007">
    <property type="protein sequence ID" value="NKY51510.1"/>
    <property type="molecule type" value="Genomic_DNA"/>
</dbReference>
<evidence type="ECO:0000256" key="1">
    <source>
        <dbReference type="ARBA" id="ARBA00010617"/>
    </source>
</evidence>
<keyword evidence="4" id="KW-0560">Oxidoreductase</keyword>
<reference evidence="7 8" key="1">
    <citation type="submission" date="2020-04" db="EMBL/GenBank/DDBJ databases">
        <title>MicrobeNet Type strains.</title>
        <authorList>
            <person name="Nicholson A.C."/>
        </authorList>
    </citation>
    <scope>NUCLEOTIDE SEQUENCE [LARGE SCALE GENOMIC DNA]</scope>
    <source>
        <strain evidence="7 8">JCM 12354</strain>
    </source>
</reference>
<dbReference type="InterPro" id="IPR002397">
    <property type="entry name" value="Cyt_P450_B"/>
</dbReference>
<keyword evidence="8" id="KW-1185">Reference proteome</keyword>
<evidence type="ECO:0000256" key="6">
    <source>
        <dbReference type="ARBA" id="ARBA00023033"/>
    </source>
</evidence>
<dbReference type="AlphaFoldDB" id="A0A846Y0H2"/>
<dbReference type="GO" id="GO:0020037">
    <property type="term" value="F:heme binding"/>
    <property type="evidence" value="ECO:0007669"/>
    <property type="project" value="InterPro"/>
</dbReference>
<keyword evidence="2" id="KW-0349">Heme</keyword>
<organism evidence="7 8">
    <name type="scientific">Nocardia vermiculata</name>
    <dbReference type="NCBI Taxonomy" id="257274"/>
    <lineage>
        <taxon>Bacteria</taxon>
        <taxon>Bacillati</taxon>
        <taxon>Actinomycetota</taxon>
        <taxon>Actinomycetes</taxon>
        <taxon>Mycobacteriales</taxon>
        <taxon>Nocardiaceae</taxon>
        <taxon>Nocardia</taxon>
    </lineage>
</organism>
<evidence type="ECO:0000313" key="8">
    <source>
        <dbReference type="Proteomes" id="UP000565711"/>
    </source>
</evidence>
<evidence type="ECO:0000256" key="4">
    <source>
        <dbReference type="ARBA" id="ARBA00023002"/>
    </source>
</evidence>
<sequence>MEQLPVPVPIYTPEFAADPHGYYRVMREQFGSLVPVEIWPGVPATLVISYRTAVQICNDPQHFRSDPRVWQRTVDNSIPIMPMVEWRPNALRSDGGTVDHQRYRSATNDALGGVDQLTLHNVVEKIAVPAINEFCENGHADLLSQYIAPVAFAILNDIIGCPPEIGERVAAASAALFEGVDTATVNEMLDSALLELTQLKRLQPGDDIATRLINHPAGLSDQEMVHQLVTLYSAGHELPQDLIARTLVLMLTDSRFVASKNNGSPLPTKTALMECLTTDPPLANYLITYPAQPKEVDGVWLAANQPVMISMAACSSDPAVATGDYTLNSSHLGWGTGPHSCPVHAQSLSMMIAQDVIDQFLDALPDARPAVPVNELVWRPGPFHRALASFPITFPPTPPLPVM</sequence>
<protein>
    <submittedName>
        <fullName evidence="7">Cytochrome P450</fullName>
    </submittedName>
</protein>
<gene>
    <name evidence="7" type="ORF">HGA08_14895</name>
</gene>
<evidence type="ECO:0000313" key="7">
    <source>
        <dbReference type="EMBL" id="NKY51510.1"/>
    </source>
</evidence>
<proteinExistence type="inferred from homology"/>
<dbReference type="PANTHER" id="PTHR46696:SF1">
    <property type="entry name" value="CYTOCHROME P450 YJIB-RELATED"/>
    <property type="match status" value="1"/>
</dbReference>
<keyword evidence="5" id="KW-0408">Iron</keyword>
<dbReference type="PANTHER" id="PTHR46696">
    <property type="entry name" value="P450, PUTATIVE (EUROFUNG)-RELATED"/>
    <property type="match status" value="1"/>
</dbReference>
<evidence type="ECO:0000256" key="5">
    <source>
        <dbReference type="ARBA" id="ARBA00023004"/>
    </source>
</evidence>
<comment type="similarity">
    <text evidence="1">Belongs to the cytochrome P450 family.</text>
</comment>
<dbReference type="SUPFAM" id="SSF48264">
    <property type="entry name" value="Cytochrome P450"/>
    <property type="match status" value="1"/>
</dbReference>
<accession>A0A846Y0H2</accession>
<evidence type="ECO:0000256" key="3">
    <source>
        <dbReference type="ARBA" id="ARBA00022723"/>
    </source>
</evidence>
<dbReference type="InterPro" id="IPR036396">
    <property type="entry name" value="Cyt_P450_sf"/>
</dbReference>
<dbReference type="PRINTS" id="PR00359">
    <property type="entry name" value="BP450"/>
</dbReference>
<dbReference type="GO" id="GO:0005506">
    <property type="term" value="F:iron ion binding"/>
    <property type="evidence" value="ECO:0007669"/>
    <property type="project" value="InterPro"/>
</dbReference>
<dbReference type="Proteomes" id="UP000565711">
    <property type="component" value="Unassembled WGS sequence"/>
</dbReference>
<name>A0A846Y0H2_9NOCA</name>
<dbReference type="GO" id="GO:0004497">
    <property type="term" value="F:monooxygenase activity"/>
    <property type="evidence" value="ECO:0007669"/>
    <property type="project" value="UniProtKB-KW"/>
</dbReference>
<keyword evidence="3" id="KW-0479">Metal-binding</keyword>
<keyword evidence="6" id="KW-0503">Monooxygenase</keyword>